<dbReference type="RefSeq" id="XP_033533792.1">
    <property type="nucleotide sequence ID" value="XM_033675621.1"/>
</dbReference>
<name>A0A6G1G2K9_9PEZI</name>
<sequence length="648" mass="74343">LCVFCRKQEFFDQQCSLAEKRAAIIARPVKSTKLAPSFRHAPLLLQPAKSRESELCPRCSDYNILSKFEAADTLDELDRDEFLGGHKTSKRRDMHNLNLGSLESLQLFSSCPLCRLMYNSFPFSEFPELMDDLSNISISLIPFRTYERLDESWNVPKDDTLKASYAISFAVVLSGSSFKRLNSSRFVSASEGANASSVIALDQSSAFSNRTSLTGGKIREQLDASFVKGWIERCQTSHGSNCEVSFSDDLLQERVIHVPSMQIVPCPKNCRYAALSYVWGAYKNVRIQNLPRTLKNSIELASILEIEYMWIDALCVDQAPAPLKTIQLQMMDKIYQSAWVAFIVVTGEDSNSGLPGVDLRRSRAPSHEEYIQGRKIISSPPKLSLYVQDCPWSKRAWTFQEGILWKRRLFLTPYDAIYWCNSAQYFEAIDETNDPLHCLGTPGARADIPNEPSRFSTAERVFCDELAAYTSREMLFDADSLNAFLGMLAFYKRHFKFRDFVWGLPLLDLPQSLRWFHDKTVTPRRRDKFPSWSWAGWEGRVRYSEDWEIKPNDRRNSAAFDMSVLFQKVDGQLLTIQGFTVRLKIRTDPFSDAYVPNTDILLGSVRKRNMLHSNTIPTGEYDLLVIQRLRYRRTPNSPEKQEIFMLLL</sequence>
<dbReference type="OrthoDB" id="5428863at2759"/>
<dbReference type="Proteomes" id="UP000504638">
    <property type="component" value="Unplaced"/>
</dbReference>
<feature type="domain" description="Heterokaryon incompatibility" evidence="1">
    <location>
        <begin position="272"/>
        <end position="401"/>
    </location>
</feature>
<reference evidence="4" key="3">
    <citation type="submission" date="2025-04" db="UniProtKB">
        <authorList>
            <consortium name="RefSeq"/>
        </authorList>
    </citation>
    <scope>IDENTIFICATION</scope>
    <source>
        <strain evidence="4">CBS 781.70</strain>
    </source>
</reference>
<reference evidence="4" key="2">
    <citation type="submission" date="2020-04" db="EMBL/GenBank/DDBJ databases">
        <authorList>
            <consortium name="NCBI Genome Project"/>
        </authorList>
    </citation>
    <scope>NUCLEOTIDE SEQUENCE</scope>
    <source>
        <strain evidence="4">CBS 781.70</strain>
    </source>
</reference>
<reference evidence="2 4" key="1">
    <citation type="submission" date="2020-01" db="EMBL/GenBank/DDBJ databases">
        <authorList>
            <consortium name="DOE Joint Genome Institute"/>
            <person name="Haridas S."/>
            <person name="Albert R."/>
            <person name="Binder M."/>
            <person name="Bloem J."/>
            <person name="Labutti K."/>
            <person name="Salamov A."/>
            <person name="Andreopoulos B."/>
            <person name="Baker S.E."/>
            <person name="Barry K."/>
            <person name="Bills G."/>
            <person name="Bluhm B.H."/>
            <person name="Cannon C."/>
            <person name="Castanera R."/>
            <person name="Culley D.E."/>
            <person name="Daum C."/>
            <person name="Ezra D."/>
            <person name="Gonzalez J.B."/>
            <person name="Henrissat B."/>
            <person name="Kuo A."/>
            <person name="Liang C."/>
            <person name="Lipzen A."/>
            <person name="Lutzoni F."/>
            <person name="Magnuson J."/>
            <person name="Mondo S."/>
            <person name="Nolan M."/>
            <person name="Ohm R."/>
            <person name="Pangilinan J."/>
            <person name="Park H.-J."/>
            <person name="Ramirez L."/>
            <person name="Alfaro M."/>
            <person name="Sun H."/>
            <person name="Tritt A."/>
            <person name="Yoshinaga Y."/>
            <person name="Zwiers L.-H."/>
            <person name="Turgeon B.G."/>
            <person name="Goodwin S.B."/>
            <person name="Spatafora J.W."/>
            <person name="Crous P.W."/>
            <person name="Grigoriev I.V."/>
        </authorList>
    </citation>
    <scope>NUCLEOTIDE SEQUENCE</scope>
    <source>
        <strain evidence="2 4">CBS 781.70</strain>
    </source>
</reference>
<accession>A0A6G1G2K9</accession>
<proteinExistence type="predicted"/>
<evidence type="ECO:0000313" key="3">
    <source>
        <dbReference type="Proteomes" id="UP000504638"/>
    </source>
</evidence>
<protein>
    <submittedName>
        <fullName evidence="2 4">HET-domain-containing protein</fullName>
    </submittedName>
</protein>
<organism evidence="2">
    <name type="scientific">Eremomyces bilateralis CBS 781.70</name>
    <dbReference type="NCBI Taxonomy" id="1392243"/>
    <lineage>
        <taxon>Eukaryota</taxon>
        <taxon>Fungi</taxon>
        <taxon>Dikarya</taxon>
        <taxon>Ascomycota</taxon>
        <taxon>Pezizomycotina</taxon>
        <taxon>Dothideomycetes</taxon>
        <taxon>Dothideomycetes incertae sedis</taxon>
        <taxon>Eremomycetales</taxon>
        <taxon>Eremomycetaceae</taxon>
        <taxon>Eremomyces</taxon>
    </lineage>
</organism>
<evidence type="ECO:0000259" key="1">
    <source>
        <dbReference type="Pfam" id="PF06985"/>
    </source>
</evidence>
<feature type="non-terminal residue" evidence="2">
    <location>
        <position position="648"/>
    </location>
</feature>
<dbReference type="Pfam" id="PF06985">
    <property type="entry name" value="HET"/>
    <property type="match status" value="1"/>
</dbReference>
<evidence type="ECO:0000313" key="2">
    <source>
        <dbReference type="EMBL" id="KAF1812161.1"/>
    </source>
</evidence>
<keyword evidence="3" id="KW-1185">Reference proteome</keyword>
<dbReference type="PANTHER" id="PTHR33112:SF12">
    <property type="entry name" value="HETEROKARYON INCOMPATIBILITY DOMAIN-CONTAINING PROTEIN"/>
    <property type="match status" value="1"/>
</dbReference>
<dbReference type="EMBL" id="ML975158">
    <property type="protein sequence ID" value="KAF1812161.1"/>
    <property type="molecule type" value="Genomic_DNA"/>
</dbReference>
<feature type="non-terminal residue" evidence="2">
    <location>
        <position position="1"/>
    </location>
</feature>
<dbReference type="InterPro" id="IPR010730">
    <property type="entry name" value="HET"/>
</dbReference>
<dbReference type="GeneID" id="54416191"/>
<evidence type="ECO:0000313" key="4">
    <source>
        <dbReference type="RefSeq" id="XP_033533792.1"/>
    </source>
</evidence>
<dbReference type="PANTHER" id="PTHR33112">
    <property type="entry name" value="DOMAIN PROTEIN, PUTATIVE-RELATED"/>
    <property type="match status" value="1"/>
</dbReference>
<gene>
    <name evidence="2 4" type="ORF">P152DRAFT_376343</name>
</gene>
<dbReference type="AlphaFoldDB" id="A0A6G1G2K9"/>